<dbReference type="EMBL" id="JARYMX010000007">
    <property type="protein sequence ID" value="KAJ9542287.1"/>
    <property type="molecule type" value="Genomic_DNA"/>
</dbReference>
<evidence type="ECO:0000259" key="7">
    <source>
        <dbReference type="Pfam" id="PF23247"/>
    </source>
</evidence>
<sequence>MDAIVGAIVTPVVESLLVPIKKHLRYLISCTKYVTSMHAKKRALNDAKVGVEKHMTTNKSNNLEIQTEVRGWLEDVGNINARVEGIPTDDVGSCFNIKVRHQLGRKAFKIIQEIDRLMEEKSRIDWTDHPIPLGKVVSMKESTSAPSNHHNDFKSREPTFMEALKALHPDHKGHMLALCGMGGVGKTVMVQKLKKAVSERKLFDFIVEAAIGEKMEVPVIQQAIADFLSLDLKESSSTARAIKLRKSFEAHSDGGKKKFLIILDDVWQFVDLTDIGLSPLPNQGVDFKVLLTSRDRGVCTMMGVELNSILDVKVIENSEAYNFFLQFVKASDDDNDLDLDSREIGEDIAIRCHGLPIAIKTIARTLKGKSKCVWEDTRSRIENKNVDGAVHQVFDISYNNLHDEETRSTLLLCCLFPEDFDTPTEELVRYGWGLRIFKKVDTIRKARNRLDTCIERLIHANLLIQSEEVGHVKMHDLVRAFVLDLCTEGEHASVVGDMSKWPAKPLSEFCKRISLTCAGTFEFPRDRKYPNLLLLKLMHGEKSFPKEFYGEMKKLEVIAYERMKQPLIPTSLQYSSNLRVLCLHQCSMRFDLSAIGNLSNLEILSFTYAKIQKLPSTIGNLMELKLLDLTGCTSLSIDVGLLKSLVKLEELYMRGVRRNVGVDGDELVGCSKNLDAIEIEFFGNNAMPKEMSFEKLERFKISLGCSLYNDYSLNRQSFENTLMLVTNKCELLDSKVNDLFGKTKVLHLQVDGINDLGDGLGESLHHFRYSFSSLRDLDVCECKNLRYLFTVCMANGLMQLERLKIFRCPNLETFVDDENCEVEVIKFPALKFLSLSKLPMLMSFCKLGGNVIELPQLEELVLADLPNFTSIYQDFLKKKVMSSKLKILQIHNMEKLKEIWPSQLSSNDRVTSQLREIRVEGCHNLVNLFMNNPMSMLHHLEQLTVGDCESIDVIFNIDLTSSSIGDINEGISSNLRRIEVWSLKELREVWRVKGVNNSNLPIHGFQTVECIEIRNCKRLRNVFTPTTSNFDMRALKEVTTNGIDGWGENTSNNEEIATLIPSPPDEDGQGDKPRKGLESLYPWGPMPGMGSCINNGALDWNVKHRTSETEVMINGVSNQDIILEEVDDDDDDDDDDDIRNVAFPSYLVHTFPQLHTLQLRAFKGAEVVFKIESSSCRKLGNKEDVDELIGMKRNKTHYDRSQLILVSQQQPTIVNLTSIELWECNRIKYLFTPLIAKLLSNLIKIDVRWCKAIKEVVSNVDDEYDEMAASISSHINTTFFPHLDHLVLQFLPCLKRINAVGNNCGGNKPASTITASSAYDHRFQILLPSQV</sequence>
<dbReference type="SUPFAM" id="SSF52058">
    <property type="entry name" value="L domain-like"/>
    <property type="match status" value="1"/>
</dbReference>
<dbReference type="InterPro" id="IPR027417">
    <property type="entry name" value="P-loop_NTPase"/>
</dbReference>
<reference evidence="8" key="1">
    <citation type="submission" date="2023-03" db="EMBL/GenBank/DDBJ databases">
        <title>Chromosome-scale reference genome and RAD-based genetic map of yellow starthistle (Centaurea solstitialis) reveal putative structural variation and QTLs associated with invader traits.</title>
        <authorList>
            <person name="Reatini B."/>
            <person name="Cang F.A."/>
            <person name="Jiang Q."/>
            <person name="Mckibben M.T.W."/>
            <person name="Barker M.S."/>
            <person name="Rieseberg L.H."/>
            <person name="Dlugosch K.M."/>
        </authorList>
    </citation>
    <scope>NUCLEOTIDE SEQUENCE</scope>
    <source>
        <strain evidence="8">CAN-66</strain>
        <tissue evidence="8">Leaf</tissue>
    </source>
</reference>
<dbReference type="SUPFAM" id="SSF52540">
    <property type="entry name" value="P-loop containing nucleoside triphosphate hydrolases"/>
    <property type="match status" value="1"/>
</dbReference>
<keyword evidence="9" id="KW-1185">Reference proteome</keyword>
<evidence type="ECO:0000256" key="5">
    <source>
        <dbReference type="SAM" id="MobiDB-lite"/>
    </source>
</evidence>
<dbReference type="InterPro" id="IPR050905">
    <property type="entry name" value="Plant_NBS-LRR"/>
</dbReference>
<gene>
    <name evidence="8" type="ORF">OSB04_028793</name>
</gene>
<dbReference type="PANTHER" id="PTHR33463">
    <property type="entry name" value="NB-ARC DOMAIN-CONTAINING PROTEIN-RELATED"/>
    <property type="match status" value="1"/>
</dbReference>
<accession>A0AA38VY51</accession>
<dbReference type="GO" id="GO:0043531">
    <property type="term" value="F:ADP binding"/>
    <property type="evidence" value="ECO:0007669"/>
    <property type="project" value="InterPro"/>
</dbReference>
<comment type="caution">
    <text evidence="8">The sequence shown here is derived from an EMBL/GenBank/DDBJ whole genome shotgun (WGS) entry which is preliminary data.</text>
</comment>
<dbReference type="PRINTS" id="PR00364">
    <property type="entry name" value="DISEASERSIST"/>
</dbReference>
<evidence type="ECO:0000256" key="1">
    <source>
        <dbReference type="ARBA" id="ARBA00008894"/>
    </source>
</evidence>
<feature type="domain" description="Disease resistance protein At4g27190-like leucine-rich repeats" evidence="7">
    <location>
        <begin position="769"/>
        <end position="808"/>
    </location>
</feature>
<evidence type="ECO:0000256" key="2">
    <source>
        <dbReference type="ARBA" id="ARBA00022614"/>
    </source>
</evidence>
<keyword evidence="4" id="KW-0547">Nucleotide-binding</keyword>
<keyword evidence="3" id="KW-0611">Plant defense</keyword>
<dbReference type="Pfam" id="PF00931">
    <property type="entry name" value="NB-ARC"/>
    <property type="match status" value="1"/>
</dbReference>
<evidence type="ECO:0000259" key="6">
    <source>
        <dbReference type="Pfam" id="PF00931"/>
    </source>
</evidence>
<protein>
    <submittedName>
        <fullName evidence="8">Uncharacterized protein</fullName>
    </submittedName>
</protein>
<dbReference type="InterPro" id="IPR032675">
    <property type="entry name" value="LRR_dom_sf"/>
</dbReference>
<dbReference type="Proteomes" id="UP001172457">
    <property type="component" value="Chromosome 7"/>
</dbReference>
<dbReference type="InterPro" id="IPR042197">
    <property type="entry name" value="Apaf_helical"/>
</dbReference>
<keyword evidence="4" id="KW-0067">ATP-binding</keyword>
<dbReference type="GO" id="GO:0005524">
    <property type="term" value="F:ATP binding"/>
    <property type="evidence" value="ECO:0007669"/>
    <property type="project" value="UniProtKB-KW"/>
</dbReference>
<feature type="domain" description="Disease resistance protein At4g27190-like leucine-rich repeats" evidence="7">
    <location>
        <begin position="1211"/>
        <end position="1297"/>
    </location>
</feature>
<proteinExistence type="inferred from homology"/>
<dbReference type="Gene3D" id="3.40.50.300">
    <property type="entry name" value="P-loop containing nucleotide triphosphate hydrolases"/>
    <property type="match status" value="1"/>
</dbReference>
<organism evidence="8 9">
    <name type="scientific">Centaurea solstitialis</name>
    <name type="common">yellow star-thistle</name>
    <dbReference type="NCBI Taxonomy" id="347529"/>
    <lineage>
        <taxon>Eukaryota</taxon>
        <taxon>Viridiplantae</taxon>
        <taxon>Streptophyta</taxon>
        <taxon>Embryophyta</taxon>
        <taxon>Tracheophyta</taxon>
        <taxon>Spermatophyta</taxon>
        <taxon>Magnoliopsida</taxon>
        <taxon>eudicotyledons</taxon>
        <taxon>Gunneridae</taxon>
        <taxon>Pentapetalae</taxon>
        <taxon>asterids</taxon>
        <taxon>campanulids</taxon>
        <taxon>Asterales</taxon>
        <taxon>Asteraceae</taxon>
        <taxon>Carduoideae</taxon>
        <taxon>Cardueae</taxon>
        <taxon>Centaureinae</taxon>
        <taxon>Centaurea</taxon>
    </lineage>
</organism>
<evidence type="ECO:0000313" key="9">
    <source>
        <dbReference type="Proteomes" id="UP001172457"/>
    </source>
</evidence>
<dbReference type="InterPro" id="IPR057135">
    <property type="entry name" value="At4g27190-like_LRR"/>
</dbReference>
<dbReference type="GO" id="GO:0006952">
    <property type="term" value="P:defense response"/>
    <property type="evidence" value="ECO:0007669"/>
    <property type="project" value="UniProtKB-KW"/>
</dbReference>
<keyword evidence="2" id="KW-0433">Leucine-rich repeat</keyword>
<dbReference type="Gene3D" id="3.80.10.10">
    <property type="entry name" value="Ribonuclease Inhibitor"/>
    <property type="match status" value="2"/>
</dbReference>
<feature type="region of interest" description="Disordered" evidence="5">
    <location>
        <begin position="1056"/>
        <end position="1077"/>
    </location>
</feature>
<feature type="domain" description="Disease resistance protein At4g27190-like leucine-rich repeats" evidence="7">
    <location>
        <begin position="886"/>
        <end position="1039"/>
    </location>
</feature>
<dbReference type="Pfam" id="PF23247">
    <property type="entry name" value="LRR_RPS2"/>
    <property type="match status" value="3"/>
</dbReference>
<dbReference type="Gene3D" id="1.10.8.430">
    <property type="entry name" value="Helical domain of apoptotic protease-activating factors"/>
    <property type="match status" value="1"/>
</dbReference>
<evidence type="ECO:0000256" key="4">
    <source>
        <dbReference type="ARBA" id="ARBA00022840"/>
    </source>
</evidence>
<dbReference type="PANTHER" id="PTHR33463:SF96">
    <property type="entry name" value="LEUCINE-RICH REPEAT DOMAIN, L DOMAIN-LIKE PROTEIN-RELATED"/>
    <property type="match status" value="1"/>
</dbReference>
<comment type="similarity">
    <text evidence="1">Belongs to the disease resistance NB-LRR family.</text>
</comment>
<evidence type="ECO:0000256" key="3">
    <source>
        <dbReference type="ARBA" id="ARBA00022821"/>
    </source>
</evidence>
<name>A0AA38VY51_9ASTR</name>
<feature type="domain" description="NB-ARC" evidence="6">
    <location>
        <begin position="165"/>
        <end position="332"/>
    </location>
</feature>
<dbReference type="InterPro" id="IPR002182">
    <property type="entry name" value="NB-ARC"/>
</dbReference>
<evidence type="ECO:0000313" key="8">
    <source>
        <dbReference type="EMBL" id="KAJ9542287.1"/>
    </source>
</evidence>